<sequence>MEDKIKSFKELHDELEDYRGNLLWLFRDIVIKIGLVAKIEYD</sequence>
<gene>
    <name evidence="1" type="ORF">OWO77_10060</name>
</gene>
<evidence type="ECO:0000313" key="1">
    <source>
        <dbReference type="EMBL" id="MDL0117308.1"/>
    </source>
</evidence>
<reference evidence="1" key="2">
    <citation type="journal article" date="2023" name="Vet. Microbiol.">
        <title>Emergence of livestock-associated Mammaliicoccus sciuri ST71 co-harbouring mecA and mecC genes in Brazil.</title>
        <authorList>
            <person name="de Moura G.S."/>
            <person name="de Carvalho E."/>
            <person name="Ramos Sanchez E.M."/>
            <person name="Sellera F.P."/>
            <person name="Marques M.F.S."/>
            <person name="Heinemann M.B."/>
            <person name="De Vliegher S."/>
            <person name="Souza F.N."/>
            <person name="Mota R.A."/>
        </authorList>
    </citation>
    <scope>NUCLEOTIDE SEQUENCE</scope>
    <source>
        <strain evidence="1">BR656</strain>
    </source>
</reference>
<dbReference type="Proteomes" id="UP001176210">
    <property type="component" value="Unassembled WGS sequence"/>
</dbReference>
<keyword evidence="2" id="KW-1185">Reference proteome</keyword>
<dbReference type="RefSeq" id="WP_285369644.1">
    <property type="nucleotide sequence ID" value="NZ_JAPNQM010000005.1"/>
</dbReference>
<accession>A0ABT7HZ37</accession>
<proteinExistence type="predicted"/>
<protein>
    <submittedName>
        <fullName evidence="1">Uncharacterized protein</fullName>
    </submittedName>
</protein>
<reference evidence="1" key="1">
    <citation type="submission" date="2022-09" db="EMBL/GenBank/DDBJ databases">
        <authorList>
            <person name="De Moura G.S."/>
            <person name="Carvalho E."/>
            <person name="Ramos Sanchez E.M."/>
            <person name="Sellera F.P."/>
            <person name="Marques M.F.S."/>
            <person name="Heinemann M.B."/>
            <person name="De Vliegher S."/>
            <person name="Souza F.N."/>
            <person name="Mota R.A."/>
        </authorList>
    </citation>
    <scope>NUCLEOTIDE SEQUENCE</scope>
    <source>
        <strain evidence="1">BR656</strain>
    </source>
</reference>
<name>A0ABT7HZ37_MAMSC</name>
<comment type="caution">
    <text evidence="1">The sequence shown here is derived from an EMBL/GenBank/DDBJ whole genome shotgun (WGS) entry which is preliminary data.</text>
</comment>
<organism evidence="1 2">
    <name type="scientific">Mammaliicoccus sciuri</name>
    <name type="common">Staphylococcus sciuri</name>
    <dbReference type="NCBI Taxonomy" id="1296"/>
    <lineage>
        <taxon>Bacteria</taxon>
        <taxon>Bacillati</taxon>
        <taxon>Bacillota</taxon>
        <taxon>Bacilli</taxon>
        <taxon>Bacillales</taxon>
        <taxon>Staphylococcaceae</taxon>
        <taxon>Mammaliicoccus</taxon>
    </lineage>
</organism>
<dbReference type="EMBL" id="JAPNQM010000005">
    <property type="protein sequence ID" value="MDL0117308.1"/>
    <property type="molecule type" value="Genomic_DNA"/>
</dbReference>
<evidence type="ECO:0000313" key="2">
    <source>
        <dbReference type="Proteomes" id="UP001176210"/>
    </source>
</evidence>